<proteinExistence type="predicted"/>
<dbReference type="EMBL" id="GBRH01267728">
    <property type="protein sequence ID" value="JAD30167.1"/>
    <property type="molecule type" value="Transcribed_RNA"/>
</dbReference>
<dbReference type="AlphaFoldDB" id="A0A0A8Z5Q2"/>
<reference evidence="1" key="2">
    <citation type="journal article" date="2015" name="Data Brief">
        <title>Shoot transcriptome of the giant reed, Arundo donax.</title>
        <authorList>
            <person name="Barrero R.A."/>
            <person name="Guerrero F.D."/>
            <person name="Moolhuijzen P."/>
            <person name="Goolsby J.A."/>
            <person name="Tidwell J."/>
            <person name="Bellgard S.E."/>
            <person name="Bellgard M.I."/>
        </authorList>
    </citation>
    <scope>NUCLEOTIDE SEQUENCE</scope>
    <source>
        <tissue evidence="1">Shoot tissue taken approximately 20 cm above the soil surface</tissue>
    </source>
</reference>
<reference evidence="1" key="1">
    <citation type="submission" date="2014-09" db="EMBL/GenBank/DDBJ databases">
        <authorList>
            <person name="Magalhaes I.L.F."/>
            <person name="Oliveira U."/>
            <person name="Santos F.R."/>
            <person name="Vidigal T.H.D.A."/>
            <person name="Brescovit A.D."/>
            <person name="Santos A.J."/>
        </authorList>
    </citation>
    <scope>NUCLEOTIDE SEQUENCE</scope>
    <source>
        <tissue evidence="1">Shoot tissue taken approximately 20 cm above the soil surface</tissue>
    </source>
</reference>
<sequence>MSSFLGLVSMMVILQYRTPCELPNFCLQREPGTYMAPFV</sequence>
<accession>A0A0A8Z5Q2</accession>
<name>A0A0A8Z5Q2_ARUDO</name>
<evidence type="ECO:0000313" key="1">
    <source>
        <dbReference type="EMBL" id="JAD30167.1"/>
    </source>
</evidence>
<protein>
    <submittedName>
        <fullName evidence="1">Uncharacterized protein</fullName>
    </submittedName>
</protein>
<organism evidence="1">
    <name type="scientific">Arundo donax</name>
    <name type="common">Giant reed</name>
    <name type="synonym">Donax arundinaceus</name>
    <dbReference type="NCBI Taxonomy" id="35708"/>
    <lineage>
        <taxon>Eukaryota</taxon>
        <taxon>Viridiplantae</taxon>
        <taxon>Streptophyta</taxon>
        <taxon>Embryophyta</taxon>
        <taxon>Tracheophyta</taxon>
        <taxon>Spermatophyta</taxon>
        <taxon>Magnoliopsida</taxon>
        <taxon>Liliopsida</taxon>
        <taxon>Poales</taxon>
        <taxon>Poaceae</taxon>
        <taxon>PACMAD clade</taxon>
        <taxon>Arundinoideae</taxon>
        <taxon>Arundineae</taxon>
        <taxon>Arundo</taxon>
    </lineage>
</organism>